<dbReference type="Pfam" id="PF03009">
    <property type="entry name" value="GDPD"/>
    <property type="match status" value="1"/>
</dbReference>
<evidence type="ECO:0000313" key="2">
    <source>
        <dbReference type="EMBL" id="WDR05828.1"/>
    </source>
</evidence>
<dbReference type="InterPro" id="IPR017946">
    <property type="entry name" value="PLC-like_Pdiesterase_TIM-brl"/>
</dbReference>
<reference evidence="2 3" key="1">
    <citation type="submission" date="2023-02" db="EMBL/GenBank/DDBJ databases">
        <title>Devosia chondri sp. nov., isolated from the phycosphere of marine algae.</title>
        <authorList>
            <person name="Kim J.M."/>
            <person name="Lee J.K."/>
            <person name="Choi B.J."/>
            <person name="Bayburt H."/>
            <person name="Jeon C.O."/>
        </authorList>
    </citation>
    <scope>NUCLEOTIDE SEQUENCE [LARGE SCALE GENOMIC DNA]</scope>
    <source>
        <strain evidence="2 3">G2-5</strain>
    </source>
</reference>
<organism evidence="2 3">
    <name type="scientific">Devosia rhodophyticola</name>
    <dbReference type="NCBI Taxonomy" id="3026423"/>
    <lineage>
        <taxon>Bacteria</taxon>
        <taxon>Pseudomonadati</taxon>
        <taxon>Pseudomonadota</taxon>
        <taxon>Alphaproteobacteria</taxon>
        <taxon>Hyphomicrobiales</taxon>
        <taxon>Devosiaceae</taxon>
        <taxon>Devosia</taxon>
    </lineage>
</organism>
<feature type="domain" description="GP-PDE" evidence="1">
    <location>
        <begin position="44"/>
        <end position="270"/>
    </location>
</feature>
<dbReference type="InterPro" id="IPR030395">
    <property type="entry name" value="GP_PDE_dom"/>
</dbReference>
<sequence>MTNPISIVRNGHVTWLKWHRGRKTASDANFTGARILEGMRVGASVEVDLVVHGDRGYAVLHDLTLDRETMGSGVTAERSAAYIRELRLRDNDGVPFDEKVMLLEDLCALLANSKMHPDAVLQLDYKQDAAALDSRSIASFKASVGPVARHMLLSSGDAEAVRLLSEGLPELRIGYDPCHDGALERLQQSHDFAVFIANAIAASPRAEIIYLYFGMVLEAAKTGFDVVAALHAGGRRVDAYTIQVPSSEMLPDIMGLLDLKVDQITTDDPERMAALVGDR</sequence>
<name>A0ABY7YWS4_9HYPH</name>
<keyword evidence="3" id="KW-1185">Reference proteome</keyword>
<evidence type="ECO:0000313" key="3">
    <source>
        <dbReference type="Proteomes" id="UP001222118"/>
    </source>
</evidence>
<evidence type="ECO:0000259" key="1">
    <source>
        <dbReference type="Pfam" id="PF03009"/>
    </source>
</evidence>
<dbReference type="PANTHER" id="PTHR43805:SF1">
    <property type="entry name" value="GP-PDE DOMAIN-CONTAINING PROTEIN"/>
    <property type="match status" value="1"/>
</dbReference>
<dbReference type="PANTHER" id="PTHR43805">
    <property type="entry name" value="GLYCEROPHOSPHORYL DIESTER PHOSPHODIESTERASE"/>
    <property type="match status" value="1"/>
</dbReference>
<dbReference type="Gene3D" id="3.20.20.190">
    <property type="entry name" value="Phosphatidylinositol (PI) phosphodiesterase"/>
    <property type="match status" value="1"/>
</dbReference>
<dbReference type="Proteomes" id="UP001222118">
    <property type="component" value="Chromosome"/>
</dbReference>
<proteinExistence type="predicted"/>
<dbReference type="RefSeq" id="WP_282211346.1">
    <property type="nucleotide sequence ID" value="NZ_CP118247.1"/>
</dbReference>
<gene>
    <name evidence="2" type="ORF">PSQ90_16545</name>
</gene>
<accession>A0ABY7YWS4</accession>
<protein>
    <submittedName>
        <fullName evidence="2">Glycerophosphodiester phosphodiesterase</fullName>
    </submittedName>
</protein>
<dbReference type="SUPFAM" id="SSF51695">
    <property type="entry name" value="PLC-like phosphodiesterases"/>
    <property type="match status" value="1"/>
</dbReference>
<dbReference type="EMBL" id="CP118247">
    <property type="protein sequence ID" value="WDR05828.1"/>
    <property type="molecule type" value="Genomic_DNA"/>
</dbReference>